<feature type="compositionally biased region" description="Basic and acidic residues" evidence="1">
    <location>
        <begin position="107"/>
        <end position="117"/>
    </location>
</feature>
<dbReference type="AlphaFoldDB" id="A0A8X8YFR5"/>
<name>A0A8X8YFR5_SALSN</name>
<dbReference type="EMBL" id="PNBA02000003">
    <property type="protein sequence ID" value="KAG6429862.1"/>
    <property type="molecule type" value="Genomic_DNA"/>
</dbReference>
<evidence type="ECO:0000313" key="3">
    <source>
        <dbReference type="Proteomes" id="UP000298416"/>
    </source>
</evidence>
<keyword evidence="3" id="KW-1185">Reference proteome</keyword>
<protein>
    <submittedName>
        <fullName evidence="2">Uncharacterized protein</fullName>
    </submittedName>
</protein>
<dbReference type="PANTHER" id="PTHR34956:SF1">
    <property type="entry name" value="DUF4005 DOMAIN-CONTAINING PROTEIN"/>
    <property type="match status" value="1"/>
</dbReference>
<dbReference type="PANTHER" id="PTHR34956">
    <property type="entry name" value="OS05G0397300 PROTEIN"/>
    <property type="match status" value="1"/>
</dbReference>
<evidence type="ECO:0000313" key="2">
    <source>
        <dbReference type="EMBL" id="KAG6429862.1"/>
    </source>
</evidence>
<sequence>MDFQLDEFEYEDDVFYSELRKQVMQLTAEDEDDNIEEEHVCRNKSLKPVAARKEGLNDSRGYYDWHDMAAPAFIMNLWRTGNGTGVFIPQIVQSKKKNRSRRKRNERGRTYKRVEQN</sequence>
<gene>
    <name evidence="2" type="ORF">SASPL_107917</name>
</gene>
<dbReference type="OrthoDB" id="1649181at2759"/>
<dbReference type="Proteomes" id="UP000298416">
    <property type="component" value="Unassembled WGS sequence"/>
</dbReference>
<organism evidence="2">
    <name type="scientific">Salvia splendens</name>
    <name type="common">Scarlet sage</name>
    <dbReference type="NCBI Taxonomy" id="180675"/>
    <lineage>
        <taxon>Eukaryota</taxon>
        <taxon>Viridiplantae</taxon>
        <taxon>Streptophyta</taxon>
        <taxon>Embryophyta</taxon>
        <taxon>Tracheophyta</taxon>
        <taxon>Spermatophyta</taxon>
        <taxon>Magnoliopsida</taxon>
        <taxon>eudicotyledons</taxon>
        <taxon>Gunneridae</taxon>
        <taxon>Pentapetalae</taxon>
        <taxon>asterids</taxon>
        <taxon>lamiids</taxon>
        <taxon>Lamiales</taxon>
        <taxon>Lamiaceae</taxon>
        <taxon>Nepetoideae</taxon>
        <taxon>Mentheae</taxon>
        <taxon>Salviinae</taxon>
        <taxon>Salvia</taxon>
        <taxon>Salvia subgen. Calosphace</taxon>
        <taxon>core Calosphace</taxon>
    </lineage>
</organism>
<feature type="compositionally biased region" description="Basic residues" evidence="1">
    <location>
        <begin position="94"/>
        <end position="106"/>
    </location>
</feature>
<evidence type="ECO:0000256" key="1">
    <source>
        <dbReference type="SAM" id="MobiDB-lite"/>
    </source>
</evidence>
<accession>A0A8X8YFR5</accession>
<reference evidence="2" key="2">
    <citation type="submission" date="2020-08" db="EMBL/GenBank/DDBJ databases">
        <title>Plant Genome Project.</title>
        <authorList>
            <person name="Zhang R.-G."/>
        </authorList>
    </citation>
    <scope>NUCLEOTIDE SEQUENCE</scope>
    <source>
        <strain evidence="2">Huo1</strain>
        <tissue evidence="2">Leaf</tissue>
    </source>
</reference>
<comment type="caution">
    <text evidence="2">The sequence shown here is derived from an EMBL/GenBank/DDBJ whole genome shotgun (WGS) entry which is preliminary data.</text>
</comment>
<reference evidence="2" key="1">
    <citation type="submission" date="2018-01" db="EMBL/GenBank/DDBJ databases">
        <authorList>
            <person name="Mao J.F."/>
        </authorList>
    </citation>
    <scope>NUCLEOTIDE SEQUENCE</scope>
    <source>
        <strain evidence="2">Huo1</strain>
        <tissue evidence="2">Leaf</tissue>
    </source>
</reference>
<proteinExistence type="predicted"/>
<feature type="region of interest" description="Disordered" evidence="1">
    <location>
        <begin position="93"/>
        <end position="117"/>
    </location>
</feature>